<feature type="compositionally biased region" description="Low complexity" evidence="1">
    <location>
        <begin position="1"/>
        <end position="16"/>
    </location>
</feature>
<protein>
    <recommendedName>
        <fullName evidence="4">Rhomboid family membrane protein</fullName>
    </recommendedName>
</protein>
<evidence type="ECO:0008006" key="4">
    <source>
        <dbReference type="Google" id="ProtNLM"/>
    </source>
</evidence>
<name>A0A7R8AIW8_9EURO</name>
<evidence type="ECO:0000313" key="3">
    <source>
        <dbReference type="Proteomes" id="UP000654913"/>
    </source>
</evidence>
<dbReference type="Proteomes" id="UP000654913">
    <property type="component" value="Chromosome 2"/>
</dbReference>
<dbReference type="KEGG" id="apuu:APUU_20364A"/>
<dbReference type="OrthoDB" id="5411041at2759"/>
<gene>
    <name evidence="2" type="ORF">APUU_20364A</name>
</gene>
<feature type="region of interest" description="Disordered" evidence="1">
    <location>
        <begin position="81"/>
        <end position="102"/>
    </location>
</feature>
<dbReference type="AlphaFoldDB" id="A0A7R8AIW8"/>
<organism evidence="2 3">
    <name type="scientific">Aspergillus puulaauensis</name>
    <dbReference type="NCBI Taxonomy" id="1220207"/>
    <lineage>
        <taxon>Eukaryota</taxon>
        <taxon>Fungi</taxon>
        <taxon>Dikarya</taxon>
        <taxon>Ascomycota</taxon>
        <taxon>Pezizomycotina</taxon>
        <taxon>Eurotiomycetes</taxon>
        <taxon>Eurotiomycetidae</taxon>
        <taxon>Eurotiales</taxon>
        <taxon>Aspergillaceae</taxon>
        <taxon>Aspergillus</taxon>
    </lineage>
</organism>
<proteinExistence type="predicted"/>
<reference evidence="2" key="1">
    <citation type="submission" date="2021-01" db="EMBL/GenBank/DDBJ databases">
        <authorList>
            <consortium name="Aspergillus puulaauensis MK2 genome sequencing consortium"/>
            <person name="Kazuki M."/>
            <person name="Futagami T."/>
        </authorList>
    </citation>
    <scope>NUCLEOTIDE SEQUENCE</scope>
    <source>
        <strain evidence="2">MK2</strain>
    </source>
</reference>
<accession>A0A7R8AIW8</accession>
<feature type="region of interest" description="Disordered" evidence="1">
    <location>
        <begin position="1"/>
        <end position="20"/>
    </location>
</feature>
<dbReference type="EMBL" id="AP024444">
    <property type="protein sequence ID" value="BCS19932.1"/>
    <property type="molecule type" value="Genomic_DNA"/>
</dbReference>
<dbReference type="GeneID" id="64969937"/>
<sequence length="201" mass="22939">MSTDTPQTPSQTSTPPNRDADFQRFKNYAAISFLVAAPVLMALPPRKLDHLTVLLTGAFCASANHMTRERTGRSILERLGDRVSSSSTHNPNPSFLGSGDLPSDKAREIQAKVRAAREARMQEENVGREEMERLKAQKEQDRSVLDRFWNGNEKGGWKERRLREEQKALDEGRGYGDLIKDHIWEVWTWGEKKGEEEEEDE</sequence>
<reference evidence="2" key="2">
    <citation type="submission" date="2021-02" db="EMBL/GenBank/DDBJ databases">
        <title>Aspergillus puulaauensis MK2 genome sequence.</title>
        <authorList>
            <person name="Futagami T."/>
            <person name="Mori K."/>
            <person name="Kadooka C."/>
            <person name="Tanaka T."/>
        </authorList>
    </citation>
    <scope>NUCLEOTIDE SEQUENCE</scope>
    <source>
        <strain evidence="2">MK2</strain>
    </source>
</reference>
<feature type="compositionally biased region" description="Polar residues" evidence="1">
    <location>
        <begin position="83"/>
        <end position="95"/>
    </location>
</feature>
<evidence type="ECO:0000313" key="2">
    <source>
        <dbReference type="EMBL" id="BCS19932.1"/>
    </source>
</evidence>
<dbReference type="RefSeq" id="XP_041552126.1">
    <property type="nucleotide sequence ID" value="XM_041698997.1"/>
</dbReference>
<keyword evidence="3" id="KW-1185">Reference proteome</keyword>
<evidence type="ECO:0000256" key="1">
    <source>
        <dbReference type="SAM" id="MobiDB-lite"/>
    </source>
</evidence>